<dbReference type="GO" id="GO:0051539">
    <property type="term" value="F:4 iron, 4 sulfur cluster binding"/>
    <property type="evidence" value="ECO:0007669"/>
    <property type="project" value="UniProtKB-KW"/>
</dbReference>
<dbReference type="OrthoDB" id="19182at2759"/>
<feature type="region of interest" description="Disordered" evidence="15">
    <location>
        <begin position="73"/>
        <end position="97"/>
    </location>
</feature>
<evidence type="ECO:0000256" key="1">
    <source>
        <dbReference type="ARBA" id="ARBA00004123"/>
    </source>
</evidence>
<dbReference type="NCBIfam" id="TIGR00604">
    <property type="entry name" value="rad3"/>
    <property type="match status" value="1"/>
</dbReference>
<proteinExistence type="predicted"/>
<dbReference type="GO" id="GO:0045910">
    <property type="term" value="P:negative regulation of DNA recombination"/>
    <property type="evidence" value="ECO:0007669"/>
    <property type="project" value="TreeGrafter"/>
</dbReference>
<evidence type="ECO:0000256" key="13">
    <source>
        <dbReference type="ARBA" id="ARBA00023235"/>
    </source>
</evidence>
<feature type="compositionally biased region" description="Low complexity" evidence="15">
    <location>
        <begin position="78"/>
        <end position="92"/>
    </location>
</feature>
<keyword evidence="10" id="KW-0411">Iron-sulfur</keyword>
<keyword evidence="12" id="KW-0234">DNA repair</keyword>
<organism evidence="17 18">
    <name type="scientific">Micromonas commoda (strain RCC299 / NOUM17 / CCMP2709)</name>
    <name type="common">Picoplanktonic green alga</name>
    <dbReference type="NCBI Taxonomy" id="296587"/>
    <lineage>
        <taxon>Eukaryota</taxon>
        <taxon>Viridiplantae</taxon>
        <taxon>Chlorophyta</taxon>
        <taxon>Mamiellophyceae</taxon>
        <taxon>Mamiellales</taxon>
        <taxon>Mamiellaceae</taxon>
        <taxon>Micromonas</taxon>
    </lineage>
</organism>
<dbReference type="PANTHER" id="PTHR11472:SF34">
    <property type="entry name" value="REGULATOR OF TELOMERE ELONGATION HELICASE 1"/>
    <property type="match status" value="1"/>
</dbReference>
<evidence type="ECO:0000256" key="8">
    <source>
        <dbReference type="ARBA" id="ARBA00022840"/>
    </source>
</evidence>
<dbReference type="KEGG" id="mis:MICPUN_88790"/>
<name>C1EIB1_MICCC</name>
<dbReference type="RefSeq" id="XP_002506391.1">
    <property type="nucleotide sequence ID" value="XM_002506345.1"/>
</dbReference>
<dbReference type="OMA" id="KEHLIVM"/>
<evidence type="ECO:0000256" key="3">
    <source>
        <dbReference type="ARBA" id="ARBA00022723"/>
    </source>
</evidence>
<dbReference type="InterPro" id="IPR013020">
    <property type="entry name" value="Rad3/Chl1-like"/>
</dbReference>
<dbReference type="GeneID" id="8249503"/>
<dbReference type="InterPro" id="IPR010614">
    <property type="entry name" value="RAD3-like_helicase_DEAD"/>
</dbReference>
<dbReference type="SUPFAM" id="SSF52540">
    <property type="entry name" value="P-loop containing nucleoside triphosphate hydrolases"/>
    <property type="match status" value="1"/>
</dbReference>
<accession>C1EIB1</accession>
<keyword evidence="5" id="KW-0227">DNA damage</keyword>
<keyword evidence="4" id="KW-0547">Nucleotide-binding</keyword>
<dbReference type="GO" id="GO:0003677">
    <property type="term" value="F:DNA binding"/>
    <property type="evidence" value="ECO:0007669"/>
    <property type="project" value="UniProtKB-KW"/>
</dbReference>
<keyword evidence="3" id="KW-0479">Metal-binding</keyword>
<dbReference type="GO" id="GO:0006281">
    <property type="term" value="P:DNA repair"/>
    <property type="evidence" value="ECO:0007669"/>
    <property type="project" value="UniProtKB-KW"/>
</dbReference>
<evidence type="ECO:0000313" key="18">
    <source>
        <dbReference type="Proteomes" id="UP000002009"/>
    </source>
</evidence>
<keyword evidence="6" id="KW-0378">Hydrolase</keyword>
<evidence type="ECO:0000259" key="16">
    <source>
        <dbReference type="PROSITE" id="PS51193"/>
    </source>
</evidence>
<dbReference type="GO" id="GO:0090657">
    <property type="term" value="P:telomeric loop disassembly"/>
    <property type="evidence" value="ECO:0007669"/>
    <property type="project" value="TreeGrafter"/>
</dbReference>
<dbReference type="eggNOG" id="KOG1132">
    <property type="taxonomic scope" value="Eukaryota"/>
</dbReference>
<evidence type="ECO:0000256" key="4">
    <source>
        <dbReference type="ARBA" id="ARBA00022741"/>
    </source>
</evidence>
<dbReference type="CDD" id="cd17970">
    <property type="entry name" value="DEAHc_FancJ"/>
    <property type="match status" value="1"/>
</dbReference>
<feature type="non-terminal residue" evidence="17">
    <location>
        <position position="644"/>
    </location>
</feature>
<dbReference type="GO" id="GO:0016818">
    <property type="term" value="F:hydrolase activity, acting on acid anhydrides, in phosphorus-containing anhydrides"/>
    <property type="evidence" value="ECO:0007669"/>
    <property type="project" value="InterPro"/>
</dbReference>
<dbReference type="PROSITE" id="PS51193">
    <property type="entry name" value="HELICASE_ATP_BIND_2"/>
    <property type="match status" value="1"/>
</dbReference>
<evidence type="ECO:0000256" key="6">
    <source>
        <dbReference type="ARBA" id="ARBA00022801"/>
    </source>
</evidence>
<dbReference type="Pfam" id="PF13307">
    <property type="entry name" value="Helicase_C_2"/>
    <property type="match status" value="1"/>
</dbReference>
<dbReference type="SMART" id="SM00491">
    <property type="entry name" value="HELICc2"/>
    <property type="match status" value="1"/>
</dbReference>
<dbReference type="Gene3D" id="3.40.50.300">
    <property type="entry name" value="P-loop containing nucleotide triphosphate hydrolases"/>
    <property type="match status" value="2"/>
</dbReference>
<dbReference type="GO" id="GO:0003678">
    <property type="term" value="F:DNA helicase activity"/>
    <property type="evidence" value="ECO:0007669"/>
    <property type="project" value="InterPro"/>
</dbReference>
<evidence type="ECO:0000256" key="14">
    <source>
        <dbReference type="ARBA" id="ARBA00023242"/>
    </source>
</evidence>
<evidence type="ECO:0000256" key="10">
    <source>
        <dbReference type="ARBA" id="ARBA00023014"/>
    </source>
</evidence>
<dbReference type="InterPro" id="IPR045028">
    <property type="entry name" value="DinG/Rad3-like"/>
</dbReference>
<dbReference type="GO" id="GO:0005524">
    <property type="term" value="F:ATP binding"/>
    <property type="evidence" value="ECO:0007669"/>
    <property type="project" value="UniProtKB-KW"/>
</dbReference>
<dbReference type="GO" id="GO:0046872">
    <property type="term" value="F:metal ion binding"/>
    <property type="evidence" value="ECO:0007669"/>
    <property type="project" value="UniProtKB-KW"/>
</dbReference>
<reference evidence="17 18" key="1">
    <citation type="journal article" date="2009" name="Science">
        <title>Green evolution and dynamic adaptations revealed by genomes of the marine picoeukaryotes Micromonas.</title>
        <authorList>
            <person name="Worden A.Z."/>
            <person name="Lee J.H."/>
            <person name="Mock T."/>
            <person name="Rouze P."/>
            <person name="Simmons M.P."/>
            <person name="Aerts A.L."/>
            <person name="Allen A.E."/>
            <person name="Cuvelier M.L."/>
            <person name="Derelle E."/>
            <person name="Everett M.V."/>
            <person name="Foulon E."/>
            <person name="Grimwood J."/>
            <person name="Gundlach H."/>
            <person name="Henrissat B."/>
            <person name="Napoli C."/>
            <person name="McDonald S.M."/>
            <person name="Parker M.S."/>
            <person name="Rombauts S."/>
            <person name="Salamov A."/>
            <person name="Von Dassow P."/>
            <person name="Badger J.H."/>
            <person name="Coutinho P.M."/>
            <person name="Demir E."/>
            <person name="Dubchak I."/>
            <person name="Gentemann C."/>
            <person name="Eikrem W."/>
            <person name="Gready J.E."/>
            <person name="John U."/>
            <person name="Lanier W."/>
            <person name="Lindquist E.A."/>
            <person name="Lucas S."/>
            <person name="Mayer K.F."/>
            <person name="Moreau H."/>
            <person name="Not F."/>
            <person name="Otillar R."/>
            <person name="Panaud O."/>
            <person name="Pangilinan J."/>
            <person name="Paulsen I."/>
            <person name="Piegu B."/>
            <person name="Poliakov A."/>
            <person name="Robbens S."/>
            <person name="Schmutz J."/>
            <person name="Toulza E."/>
            <person name="Wyss T."/>
            <person name="Zelensky A."/>
            <person name="Zhou K."/>
            <person name="Armbrust E.V."/>
            <person name="Bhattacharya D."/>
            <person name="Goodenough U.W."/>
            <person name="Van de Peer Y."/>
            <person name="Grigoriev I.V."/>
        </authorList>
    </citation>
    <scope>NUCLEOTIDE SEQUENCE [LARGE SCALE GENOMIC DNA]</scope>
    <source>
        <strain evidence="18">RCC299 / NOUM17</strain>
    </source>
</reference>
<keyword evidence="9" id="KW-0408">Iron</keyword>
<dbReference type="Proteomes" id="UP000002009">
    <property type="component" value="Chromosome 15"/>
</dbReference>
<protein>
    <recommendedName>
        <fullName evidence="16">Helicase ATP-binding domain-containing protein</fullName>
    </recommendedName>
</protein>
<dbReference type="PANTHER" id="PTHR11472">
    <property type="entry name" value="DNA REPAIR DEAD HELICASE RAD3/XP-D SUBFAMILY MEMBER"/>
    <property type="match status" value="1"/>
</dbReference>
<dbReference type="GO" id="GO:1904430">
    <property type="term" value="P:negative regulation of t-circle formation"/>
    <property type="evidence" value="ECO:0007669"/>
    <property type="project" value="TreeGrafter"/>
</dbReference>
<evidence type="ECO:0000256" key="5">
    <source>
        <dbReference type="ARBA" id="ARBA00022763"/>
    </source>
</evidence>
<dbReference type="EMBL" id="CP001333">
    <property type="protein sequence ID" value="ACO67649.1"/>
    <property type="molecule type" value="Genomic_DNA"/>
</dbReference>
<dbReference type="InterPro" id="IPR057498">
    <property type="entry name" value="Rtel1_ARCH"/>
</dbReference>
<feature type="domain" description="Helicase ATP-binding" evidence="16">
    <location>
        <begin position="15"/>
        <end position="314"/>
    </location>
</feature>
<dbReference type="InterPro" id="IPR006554">
    <property type="entry name" value="Helicase-like_DEXD_c2"/>
</dbReference>
<evidence type="ECO:0000256" key="11">
    <source>
        <dbReference type="ARBA" id="ARBA00023125"/>
    </source>
</evidence>
<evidence type="ECO:0000256" key="15">
    <source>
        <dbReference type="SAM" id="MobiDB-lite"/>
    </source>
</evidence>
<keyword evidence="7" id="KW-0347">Helicase</keyword>
<dbReference type="AlphaFoldDB" id="C1EIB1"/>
<dbReference type="GO" id="GO:0005634">
    <property type="term" value="C:nucleus"/>
    <property type="evidence" value="ECO:0007669"/>
    <property type="project" value="UniProtKB-SubCell"/>
</dbReference>
<evidence type="ECO:0000256" key="7">
    <source>
        <dbReference type="ARBA" id="ARBA00022806"/>
    </source>
</evidence>
<dbReference type="FunCoup" id="C1EIB1">
    <property type="interactions" value="1365"/>
</dbReference>
<dbReference type="GO" id="GO:0010569">
    <property type="term" value="P:regulation of double-strand break repair via homologous recombination"/>
    <property type="evidence" value="ECO:0007669"/>
    <property type="project" value="TreeGrafter"/>
</dbReference>
<dbReference type="STRING" id="296587.C1EIB1"/>
<comment type="subcellular location">
    <subcellularLocation>
        <location evidence="1">Nucleus</location>
    </subcellularLocation>
</comment>
<keyword evidence="18" id="KW-1185">Reference proteome</keyword>
<dbReference type="InterPro" id="IPR006555">
    <property type="entry name" value="ATP-dep_Helicase_C"/>
</dbReference>
<dbReference type="GO" id="GO:0070182">
    <property type="term" value="F:DNA polymerase binding"/>
    <property type="evidence" value="ECO:0007669"/>
    <property type="project" value="TreeGrafter"/>
</dbReference>
<keyword evidence="8" id="KW-0067">ATP-binding</keyword>
<keyword evidence="13" id="KW-0413">Isomerase</keyword>
<evidence type="ECO:0000313" key="17">
    <source>
        <dbReference type="EMBL" id="ACO67649.1"/>
    </source>
</evidence>
<evidence type="ECO:0000256" key="9">
    <source>
        <dbReference type="ARBA" id="ARBA00023004"/>
    </source>
</evidence>
<dbReference type="SMART" id="SM00488">
    <property type="entry name" value="DEXDc2"/>
    <property type="match status" value="1"/>
</dbReference>
<sequence length="644" mass="69473">MPTYGLKVKGRGEEVTYSVDFPYDAYDCQVTMMERVVEALHAGENALLESPTGTGKTLCLLCAALGWREKAHAGGGPDDVTVGPDARAAAAARGDDRAPDRGPLIVYASRTHSQLAQVIRELRATRYRPRMAIMGSRQQMCVHKDVRVLAGAAQNAACKARTQSRSCAHHNELEHFRRREPNFGRDDPVDIEDLVKLGERGVVGGGCGPCPYFMSLDMYKEADIVFMPYNYVVDPAMRDVLGDRLDGAIVLFDEAHNIESVCSDAAGFDIPASHLAQAINEAQEAFEAAGADPGADARKPPRPAAEYKQLRGVLLALEDKVAAQVGNNGEECVKPGEWLFELLASLKITEQTLEMIKSIAQDAASLLAGEAAAVGQRSRARASGYRINELAEALELAFRARREGHVGSFRLRIGADESRGGFGAGHGAGPTLSFWCFSPSVTMSHLAEKGVKSVILTSGTLSPMSSFASELGLNFRVRLENPHVVAPHQVWGGVVPVGPSGKRLNSTYRFRDTDEYKSELGNVVVNFARIVPDGMLVFFPSYGVMRACVEHWRNTGTPSIWERICASKHAVVEPSGKEEFREAFKEFNDALEATPGGGAGGRNGAAFFAVCRGKVSEGIDFADKAGRCVVLTGIPYAPKADAKV</sequence>
<gene>
    <name evidence="17" type="ORF">MICPUN_88790</name>
</gene>
<dbReference type="InterPro" id="IPR027417">
    <property type="entry name" value="P-loop_NTPase"/>
</dbReference>
<evidence type="ECO:0000256" key="2">
    <source>
        <dbReference type="ARBA" id="ARBA00022485"/>
    </source>
</evidence>
<evidence type="ECO:0000256" key="12">
    <source>
        <dbReference type="ARBA" id="ARBA00023204"/>
    </source>
</evidence>
<keyword evidence="11" id="KW-0238">DNA-binding</keyword>
<dbReference type="InterPro" id="IPR014013">
    <property type="entry name" value="Helic_SF1/SF2_ATP-bd_DinG/Rad3"/>
</dbReference>
<dbReference type="InParanoid" id="C1EIB1"/>
<keyword evidence="14" id="KW-0539">Nucleus</keyword>
<keyword evidence="2" id="KW-0004">4Fe-4S</keyword>
<dbReference type="Pfam" id="PF06733">
    <property type="entry name" value="DEAD_2"/>
    <property type="match status" value="1"/>
</dbReference>
<dbReference type="Pfam" id="PF23109">
    <property type="entry name" value="ARCH_RTEL1"/>
    <property type="match status" value="1"/>
</dbReference>